<evidence type="ECO:0000256" key="1">
    <source>
        <dbReference type="SAM" id="MobiDB-lite"/>
    </source>
</evidence>
<evidence type="ECO:0000313" key="3">
    <source>
        <dbReference type="EMBL" id="KAK9935183.1"/>
    </source>
</evidence>
<keyword evidence="2" id="KW-0732">Signal</keyword>
<evidence type="ECO:0008006" key="5">
    <source>
        <dbReference type="Google" id="ProtNLM"/>
    </source>
</evidence>
<evidence type="ECO:0000313" key="4">
    <source>
        <dbReference type="Proteomes" id="UP001457282"/>
    </source>
</evidence>
<organism evidence="3 4">
    <name type="scientific">Rubus argutus</name>
    <name type="common">Southern blackberry</name>
    <dbReference type="NCBI Taxonomy" id="59490"/>
    <lineage>
        <taxon>Eukaryota</taxon>
        <taxon>Viridiplantae</taxon>
        <taxon>Streptophyta</taxon>
        <taxon>Embryophyta</taxon>
        <taxon>Tracheophyta</taxon>
        <taxon>Spermatophyta</taxon>
        <taxon>Magnoliopsida</taxon>
        <taxon>eudicotyledons</taxon>
        <taxon>Gunneridae</taxon>
        <taxon>Pentapetalae</taxon>
        <taxon>rosids</taxon>
        <taxon>fabids</taxon>
        <taxon>Rosales</taxon>
        <taxon>Rosaceae</taxon>
        <taxon>Rosoideae</taxon>
        <taxon>Rosoideae incertae sedis</taxon>
        <taxon>Rubus</taxon>
    </lineage>
</organism>
<dbReference type="AlphaFoldDB" id="A0AAW1XE23"/>
<name>A0AAW1XE23_RUBAR</name>
<feature type="region of interest" description="Disordered" evidence="1">
    <location>
        <begin position="61"/>
        <end position="83"/>
    </location>
</feature>
<proteinExistence type="predicted"/>
<accession>A0AAW1XE23</accession>
<feature type="chain" id="PRO_5043811105" description="Secreted protein" evidence="2">
    <location>
        <begin position="17"/>
        <end position="100"/>
    </location>
</feature>
<dbReference type="Proteomes" id="UP001457282">
    <property type="component" value="Unassembled WGS sequence"/>
</dbReference>
<gene>
    <name evidence="3" type="ORF">M0R45_022295</name>
</gene>
<feature type="signal peptide" evidence="2">
    <location>
        <begin position="1"/>
        <end position="16"/>
    </location>
</feature>
<comment type="caution">
    <text evidence="3">The sequence shown here is derived from an EMBL/GenBank/DDBJ whole genome shotgun (WGS) entry which is preliminary data.</text>
</comment>
<reference evidence="3 4" key="1">
    <citation type="journal article" date="2023" name="G3 (Bethesda)">
        <title>A chromosome-length genome assembly and annotation of blackberry (Rubus argutus, cv. 'Hillquist').</title>
        <authorList>
            <person name="Bruna T."/>
            <person name="Aryal R."/>
            <person name="Dudchenko O."/>
            <person name="Sargent D.J."/>
            <person name="Mead D."/>
            <person name="Buti M."/>
            <person name="Cavallini A."/>
            <person name="Hytonen T."/>
            <person name="Andres J."/>
            <person name="Pham M."/>
            <person name="Weisz D."/>
            <person name="Mascagni F."/>
            <person name="Usai G."/>
            <person name="Natali L."/>
            <person name="Bassil N."/>
            <person name="Fernandez G.E."/>
            <person name="Lomsadze A."/>
            <person name="Armour M."/>
            <person name="Olukolu B."/>
            <person name="Poorten T."/>
            <person name="Britton C."/>
            <person name="Davik J."/>
            <person name="Ashrafi H."/>
            <person name="Aiden E.L."/>
            <person name="Borodovsky M."/>
            <person name="Worthington M."/>
        </authorList>
    </citation>
    <scope>NUCLEOTIDE SEQUENCE [LARGE SCALE GENOMIC DNA]</scope>
    <source>
        <strain evidence="3">PI 553951</strain>
    </source>
</reference>
<protein>
    <recommendedName>
        <fullName evidence="5">Secreted protein</fullName>
    </recommendedName>
</protein>
<dbReference type="EMBL" id="JBEDUW010000004">
    <property type="protein sequence ID" value="KAK9935183.1"/>
    <property type="molecule type" value="Genomic_DNA"/>
</dbReference>
<evidence type="ECO:0000256" key="2">
    <source>
        <dbReference type="SAM" id="SignalP"/>
    </source>
</evidence>
<keyword evidence="4" id="KW-1185">Reference proteome</keyword>
<feature type="compositionally biased region" description="Basic and acidic residues" evidence="1">
    <location>
        <begin position="61"/>
        <end position="78"/>
    </location>
</feature>
<sequence>MLKLVVVAAGMAIVDMIVPSDAACAIGCEFFFGYRWFTASATIKYQHLYEGLVAKCYRKDKSGDRQMRDSRSTPAKEKDRRRRIRVCAANEKRDAESRTQ</sequence>